<comment type="caution">
    <text evidence="1">The sequence shown here is derived from an EMBL/GenBank/DDBJ whole genome shotgun (WGS) entry which is preliminary data.</text>
</comment>
<evidence type="ECO:0000313" key="2">
    <source>
        <dbReference type="Proteomes" id="UP000252733"/>
    </source>
</evidence>
<evidence type="ECO:0000313" key="1">
    <source>
        <dbReference type="EMBL" id="RCW36780.1"/>
    </source>
</evidence>
<reference evidence="1 2" key="1">
    <citation type="submission" date="2018-07" db="EMBL/GenBank/DDBJ databases">
        <title>Freshwater and sediment microbial communities from various areas in North America, analyzing microbe dynamics in response to fracking.</title>
        <authorList>
            <person name="Lamendella R."/>
        </authorList>
    </citation>
    <scope>NUCLEOTIDE SEQUENCE [LARGE SCALE GENOMIC DNA]</scope>
    <source>
        <strain evidence="1 2">160A</strain>
    </source>
</reference>
<name>A0A368V8X6_9BACT</name>
<keyword evidence="2" id="KW-1185">Reference proteome</keyword>
<proteinExistence type="predicted"/>
<gene>
    <name evidence="1" type="ORF">DFO77_10771</name>
</gene>
<dbReference type="Proteomes" id="UP000252733">
    <property type="component" value="Unassembled WGS sequence"/>
</dbReference>
<accession>A0A368V8X6</accession>
<dbReference type="EMBL" id="QPIZ01000007">
    <property type="protein sequence ID" value="RCW36780.1"/>
    <property type="molecule type" value="Genomic_DNA"/>
</dbReference>
<protein>
    <recommendedName>
        <fullName evidence="3">HTH domain-containing protein</fullName>
    </recommendedName>
</protein>
<dbReference type="AlphaFoldDB" id="A0A368V8X6"/>
<sequence>MYNKDFFNFMSRIHFHKEFHETLEKLSEIIPEKGILDATENELAQQLNTSKDRVRYILNELTKTSTPLAVKKENRYVFDYDPKEIAKAAHARAAMSNMGLSPDDFE</sequence>
<dbReference type="RefSeq" id="WP_114436780.1">
    <property type="nucleotide sequence ID" value="NZ_QPIZ01000007.1"/>
</dbReference>
<organism evidence="1 2">
    <name type="scientific">Marinilabilia salmonicolor</name>
    <dbReference type="NCBI Taxonomy" id="989"/>
    <lineage>
        <taxon>Bacteria</taxon>
        <taxon>Pseudomonadati</taxon>
        <taxon>Bacteroidota</taxon>
        <taxon>Bacteroidia</taxon>
        <taxon>Marinilabiliales</taxon>
        <taxon>Marinilabiliaceae</taxon>
        <taxon>Marinilabilia</taxon>
    </lineage>
</organism>
<evidence type="ECO:0008006" key="3">
    <source>
        <dbReference type="Google" id="ProtNLM"/>
    </source>
</evidence>